<dbReference type="Proteomes" id="UP000256388">
    <property type="component" value="Unassembled WGS sequence"/>
</dbReference>
<keyword evidence="2" id="KW-1185">Reference proteome</keyword>
<gene>
    <name evidence="1" type="ORF">DFR64_0077</name>
</gene>
<dbReference type="Pfam" id="PF06153">
    <property type="entry name" value="CdAMP_rec"/>
    <property type="match status" value="1"/>
</dbReference>
<dbReference type="AlphaFoldDB" id="A0A347ZV58"/>
<evidence type="ECO:0000313" key="2">
    <source>
        <dbReference type="Proteomes" id="UP000256388"/>
    </source>
</evidence>
<dbReference type="SUPFAM" id="SSF54913">
    <property type="entry name" value="GlnB-like"/>
    <property type="match status" value="1"/>
</dbReference>
<protein>
    <submittedName>
        <fullName evidence="1">Uncharacterized protein YaaQ</fullName>
    </submittedName>
</protein>
<name>A0A347ZV58_9CHLR</name>
<dbReference type="InterPro" id="IPR010375">
    <property type="entry name" value="CdAMP_rec"/>
</dbReference>
<accession>A0A347ZV58</accession>
<dbReference type="EMBL" id="QUMS01000001">
    <property type="protein sequence ID" value="REG10225.1"/>
    <property type="molecule type" value="Genomic_DNA"/>
</dbReference>
<proteinExistence type="predicted"/>
<dbReference type="Gene3D" id="3.30.70.120">
    <property type="match status" value="1"/>
</dbReference>
<dbReference type="InterPro" id="IPR011322">
    <property type="entry name" value="N-reg_PII-like_a/b"/>
</dbReference>
<reference evidence="1 2" key="1">
    <citation type="submission" date="2018-08" db="EMBL/GenBank/DDBJ databases">
        <title>Genomic Encyclopedia of Type Strains, Phase IV (KMG-IV): sequencing the most valuable type-strain genomes for metagenomic binning, comparative biology and taxonomic classification.</title>
        <authorList>
            <person name="Goeker M."/>
        </authorList>
    </citation>
    <scope>NUCLEOTIDE SEQUENCE [LARGE SCALE GENOMIC DNA]</scope>
    <source>
        <strain evidence="1 2">DSM 23923</strain>
    </source>
</reference>
<evidence type="ECO:0000313" key="1">
    <source>
        <dbReference type="EMBL" id="REG10225.1"/>
    </source>
</evidence>
<dbReference type="PANTHER" id="PTHR38456">
    <property type="entry name" value="CYCLIC DI-AMP RECEPTOR A"/>
    <property type="match status" value="1"/>
</dbReference>
<comment type="caution">
    <text evidence="1">The sequence shown here is derived from an EMBL/GenBank/DDBJ whole genome shotgun (WGS) entry which is preliminary data.</text>
</comment>
<dbReference type="OrthoDB" id="165920at2"/>
<dbReference type="PANTHER" id="PTHR38456:SF1">
    <property type="entry name" value="CYCLIC DI-AMP RECEPTOR A"/>
    <property type="match status" value="1"/>
</dbReference>
<sequence length="107" mass="12065">MDKMVMVVIPRDEAEMVLDALISAGYTATFMETKGGMLRQSQYTLFIAVKNADLNKVCEIIKENCTVQISNMNADLEREEMLTDETLSGKIGGAILFIWNLHKVEIY</sequence>
<organism evidence="1 2">
    <name type="scientific">Pelolinea submarina</name>
    <dbReference type="NCBI Taxonomy" id="913107"/>
    <lineage>
        <taxon>Bacteria</taxon>
        <taxon>Bacillati</taxon>
        <taxon>Chloroflexota</taxon>
        <taxon>Anaerolineae</taxon>
        <taxon>Anaerolineales</taxon>
        <taxon>Anaerolineaceae</taxon>
        <taxon>Pelolinea</taxon>
    </lineage>
</organism>
<dbReference type="InterPro" id="IPR015867">
    <property type="entry name" value="N-reg_PII/ATP_PRibTrfase_C"/>
</dbReference>
<dbReference type="RefSeq" id="WP_116223417.1">
    <property type="nucleotide sequence ID" value="NZ_AP018437.1"/>
</dbReference>